<keyword evidence="4 9" id="KW-0547">Nucleotide-binding</keyword>
<dbReference type="Proteomes" id="UP000478052">
    <property type="component" value="Unassembled WGS sequence"/>
</dbReference>
<feature type="region of interest" description="Disordered" evidence="10">
    <location>
        <begin position="316"/>
        <end position="380"/>
    </location>
</feature>
<dbReference type="InterPro" id="IPR000719">
    <property type="entry name" value="Prot_kinase_dom"/>
</dbReference>
<dbReference type="PROSITE" id="PS00107">
    <property type="entry name" value="PROTEIN_KINASE_ATP"/>
    <property type="match status" value="1"/>
</dbReference>
<dbReference type="InterPro" id="IPR017441">
    <property type="entry name" value="Protein_kinase_ATP_BS"/>
</dbReference>
<keyword evidence="3" id="KW-0808">Transferase</keyword>
<evidence type="ECO:0000256" key="4">
    <source>
        <dbReference type="ARBA" id="ARBA00022741"/>
    </source>
</evidence>
<dbReference type="PANTHER" id="PTHR22983:SF6">
    <property type="entry name" value="SERINE_THREONINE-PROTEIN KINASE 36"/>
    <property type="match status" value="1"/>
</dbReference>
<dbReference type="PROSITE" id="PS00108">
    <property type="entry name" value="PROTEIN_KINASE_ST"/>
    <property type="match status" value="1"/>
</dbReference>
<evidence type="ECO:0000256" key="3">
    <source>
        <dbReference type="ARBA" id="ARBA00022679"/>
    </source>
</evidence>
<evidence type="ECO:0000256" key="10">
    <source>
        <dbReference type="SAM" id="MobiDB-lite"/>
    </source>
</evidence>
<comment type="caution">
    <text evidence="12">The sequence shown here is derived from an EMBL/GenBank/DDBJ whole genome shotgun (WGS) entry which is preliminary data.</text>
</comment>
<name>A0A6G0YU29_APHCR</name>
<dbReference type="InterPro" id="IPR016024">
    <property type="entry name" value="ARM-type_fold"/>
</dbReference>
<evidence type="ECO:0000256" key="9">
    <source>
        <dbReference type="PROSITE-ProRule" id="PRU10141"/>
    </source>
</evidence>
<gene>
    <name evidence="12" type="ORF">FWK35_00008728</name>
</gene>
<comment type="catalytic activity">
    <reaction evidence="7">
        <text>L-threonyl-[protein] + ATP = O-phospho-L-threonyl-[protein] + ADP + H(+)</text>
        <dbReference type="Rhea" id="RHEA:46608"/>
        <dbReference type="Rhea" id="RHEA-COMP:11060"/>
        <dbReference type="Rhea" id="RHEA-COMP:11605"/>
        <dbReference type="ChEBI" id="CHEBI:15378"/>
        <dbReference type="ChEBI" id="CHEBI:30013"/>
        <dbReference type="ChEBI" id="CHEBI:30616"/>
        <dbReference type="ChEBI" id="CHEBI:61977"/>
        <dbReference type="ChEBI" id="CHEBI:456216"/>
        <dbReference type="EC" id="2.7.11.1"/>
    </reaction>
</comment>
<reference evidence="12 13" key="1">
    <citation type="submission" date="2019-08" db="EMBL/GenBank/DDBJ databases">
        <title>Whole genome of Aphis craccivora.</title>
        <authorList>
            <person name="Voronova N.V."/>
            <person name="Shulinski R.S."/>
            <person name="Bandarenka Y.V."/>
            <person name="Zhorov D.G."/>
            <person name="Warner D."/>
        </authorList>
    </citation>
    <scope>NUCLEOTIDE SEQUENCE [LARGE SCALE GENOMIC DNA]</scope>
    <source>
        <strain evidence="12">180601</strain>
        <tissue evidence="12">Whole Body</tissue>
    </source>
</reference>
<dbReference type="PANTHER" id="PTHR22983">
    <property type="entry name" value="PROTEIN KINASE RELATED"/>
    <property type="match status" value="1"/>
</dbReference>
<keyword evidence="5 12" id="KW-0418">Kinase</keyword>
<evidence type="ECO:0000256" key="6">
    <source>
        <dbReference type="ARBA" id="ARBA00022840"/>
    </source>
</evidence>
<dbReference type="FunFam" id="3.30.200.20:FF:000042">
    <property type="entry name" value="Aurora kinase A"/>
    <property type="match status" value="1"/>
</dbReference>
<keyword evidence="13" id="KW-1185">Reference proteome</keyword>
<evidence type="ECO:0000256" key="1">
    <source>
        <dbReference type="ARBA" id="ARBA00012513"/>
    </source>
</evidence>
<organism evidence="12 13">
    <name type="scientific">Aphis craccivora</name>
    <name type="common">Cowpea aphid</name>
    <dbReference type="NCBI Taxonomy" id="307492"/>
    <lineage>
        <taxon>Eukaryota</taxon>
        <taxon>Metazoa</taxon>
        <taxon>Ecdysozoa</taxon>
        <taxon>Arthropoda</taxon>
        <taxon>Hexapoda</taxon>
        <taxon>Insecta</taxon>
        <taxon>Pterygota</taxon>
        <taxon>Neoptera</taxon>
        <taxon>Paraneoptera</taxon>
        <taxon>Hemiptera</taxon>
        <taxon>Sternorrhyncha</taxon>
        <taxon>Aphidomorpha</taxon>
        <taxon>Aphidoidea</taxon>
        <taxon>Aphididae</taxon>
        <taxon>Aphidini</taxon>
        <taxon>Aphis</taxon>
        <taxon>Aphis</taxon>
    </lineage>
</organism>
<keyword evidence="2" id="KW-0723">Serine/threonine-protein kinase</keyword>
<protein>
    <recommendedName>
        <fullName evidence="1">non-specific serine/threonine protein kinase</fullName>
        <ecNumber evidence="1">2.7.11.1</ecNumber>
    </recommendedName>
</protein>
<dbReference type="InterPro" id="IPR011009">
    <property type="entry name" value="Kinase-like_dom_sf"/>
</dbReference>
<dbReference type="GO" id="GO:0004674">
    <property type="term" value="F:protein serine/threonine kinase activity"/>
    <property type="evidence" value="ECO:0007669"/>
    <property type="project" value="UniProtKB-KW"/>
</dbReference>
<feature type="domain" description="Protein kinase" evidence="11">
    <location>
        <begin position="38"/>
        <end position="290"/>
    </location>
</feature>
<sequence>MNGNFWRRESSICTGEEIQYPMIMPDERLAYWAHCHNYQLRDKIGEGSFGKVFKALHTKTNTIVAFKFIFKLDKLKTLQQEVEIQQKLHHPNIVKMIESFGNENGIALVMEFVPRSLKEIIETEGIMSEERTQGIICHLVSALHYLHKKNILHRDLKPPNILLDHNDVAKLCDFGLARFMLTGTQVLTQASLKGTPLYMAPEVINSPVIPPIYNHNADLWSLGCIAYHLLCGKPPFDTKCLMHLVQMMKDQSIIWPDTVSAVCQNFLEQLLQKNPLQRLTWPGLLEHEFLKNKVYTMDMDQNEEIDVSTEFDDIVSPLNSLTINEDTEEDDDDEEEDEEEEEEDEEGEGDKDHSGSSTSHDITSIEETTEEDLRSSQSGWCSETCQELDVGCDKTNSSTNNTKSNDFMSEEWIVFLRQSASEVVSGNITSMTQKSFILVVLSPLKSGAISSKLLHYVVTVLAIPFVTPNVQQTEKDLITQIYIETKVIPCLMQAFSNAFKSPTRNCVSPVPPDVIGIQELDSLESVLLLIEGLCLDKPIECLKQFTESIYFLKILPLLQKCLSLSHGNTHLVTNTLAVLILILLYLPCNITLVQDIVIGKHLEGRISNVELHKLLRNNDDPSMRERTCVLLLHMTRLNPNCLSEIWHQTLTNDIEFLKNDPCPNVVQAAIYTSELLKKTQFYQVETEQ</sequence>
<evidence type="ECO:0000256" key="5">
    <source>
        <dbReference type="ARBA" id="ARBA00022777"/>
    </source>
</evidence>
<evidence type="ECO:0000259" key="11">
    <source>
        <dbReference type="PROSITE" id="PS50011"/>
    </source>
</evidence>
<dbReference type="SUPFAM" id="SSF48371">
    <property type="entry name" value="ARM repeat"/>
    <property type="match status" value="1"/>
</dbReference>
<dbReference type="AlphaFoldDB" id="A0A6G0YU29"/>
<dbReference type="SUPFAM" id="SSF56112">
    <property type="entry name" value="Protein kinase-like (PK-like)"/>
    <property type="match status" value="1"/>
</dbReference>
<dbReference type="SMART" id="SM00220">
    <property type="entry name" value="S_TKc"/>
    <property type="match status" value="1"/>
</dbReference>
<feature type="compositionally biased region" description="Acidic residues" evidence="10">
    <location>
        <begin position="325"/>
        <end position="349"/>
    </location>
</feature>
<dbReference type="EC" id="2.7.11.1" evidence="1"/>
<feature type="compositionally biased region" description="Low complexity" evidence="10">
    <location>
        <begin position="356"/>
        <end position="366"/>
    </location>
</feature>
<dbReference type="Gene3D" id="1.10.510.10">
    <property type="entry name" value="Transferase(Phosphotransferase) domain 1"/>
    <property type="match status" value="1"/>
</dbReference>
<dbReference type="Pfam" id="PF00069">
    <property type="entry name" value="Pkinase"/>
    <property type="match status" value="1"/>
</dbReference>
<evidence type="ECO:0000256" key="2">
    <source>
        <dbReference type="ARBA" id="ARBA00022527"/>
    </source>
</evidence>
<evidence type="ECO:0000256" key="7">
    <source>
        <dbReference type="ARBA" id="ARBA00047899"/>
    </source>
</evidence>
<accession>A0A6G0YU29</accession>
<evidence type="ECO:0000313" key="12">
    <source>
        <dbReference type="EMBL" id="KAF0761268.1"/>
    </source>
</evidence>
<dbReference type="EMBL" id="VUJU01002445">
    <property type="protein sequence ID" value="KAF0761268.1"/>
    <property type="molecule type" value="Genomic_DNA"/>
</dbReference>
<dbReference type="GO" id="GO:0007224">
    <property type="term" value="P:smoothened signaling pathway"/>
    <property type="evidence" value="ECO:0007669"/>
    <property type="project" value="TreeGrafter"/>
</dbReference>
<dbReference type="PROSITE" id="PS50011">
    <property type="entry name" value="PROTEIN_KINASE_DOM"/>
    <property type="match status" value="1"/>
</dbReference>
<evidence type="ECO:0000256" key="8">
    <source>
        <dbReference type="ARBA" id="ARBA00048679"/>
    </source>
</evidence>
<dbReference type="InterPro" id="IPR008271">
    <property type="entry name" value="Ser/Thr_kinase_AS"/>
</dbReference>
<dbReference type="OrthoDB" id="266718at2759"/>
<feature type="binding site" evidence="9">
    <location>
        <position position="71"/>
    </location>
    <ligand>
        <name>ATP</name>
        <dbReference type="ChEBI" id="CHEBI:30616"/>
    </ligand>
</feature>
<keyword evidence="6 9" id="KW-0067">ATP-binding</keyword>
<comment type="catalytic activity">
    <reaction evidence="8">
        <text>L-seryl-[protein] + ATP = O-phospho-L-seryl-[protein] + ADP + H(+)</text>
        <dbReference type="Rhea" id="RHEA:17989"/>
        <dbReference type="Rhea" id="RHEA-COMP:9863"/>
        <dbReference type="Rhea" id="RHEA-COMP:11604"/>
        <dbReference type="ChEBI" id="CHEBI:15378"/>
        <dbReference type="ChEBI" id="CHEBI:29999"/>
        <dbReference type="ChEBI" id="CHEBI:30616"/>
        <dbReference type="ChEBI" id="CHEBI:83421"/>
        <dbReference type="ChEBI" id="CHEBI:456216"/>
        <dbReference type="EC" id="2.7.11.1"/>
    </reaction>
</comment>
<dbReference type="FunFam" id="1.10.510.10:FF:000571">
    <property type="entry name" value="Maternal embryonic leucine zipper kinase"/>
    <property type="match status" value="1"/>
</dbReference>
<evidence type="ECO:0000313" key="13">
    <source>
        <dbReference type="Proteomes" id="UP000478052"/>
    </source>
</evidence>
<proteinExistence type="predicted"/>
<dbReference type="GO" id="GO:0005524">
    <property type="term" value="F:ATP binding"/>
    <property type="evidence" value="ECO:0007669"/>
    <property type="project" value="UniProtKB-UniRule"/>
</dbReference>
<dbReference type="GO" id="GO:0005737">
    <property type="term" value="C:cytoplasm"/>
    <property type="evidence" value="ECO:0007669"/>
    <property type="project" value="UniProtKB-ARBA"/>
</dbReference>